<dbReference type="EC" id="2.1.1.-" evidence="3"/>
<dbReference type="PANTHER" id="PTHR44068:SF1">
    <property type="entry name" value="HYPOTHETICAL LOC100005854"/>
    <property type="match status" value="1"/>
</dbReference>
<dbReference type="Gene3D" id="3.40.50.150">
    <property type="entry name" value="Vaccinia Virus protein VP39"/>
    <property type="match status" value="1"/>
</dbReference>
<feature type="domain" description="Methyltransferase type 11" evidence="2">
    <location>
        <begin position="48"/>
        <end position="146"/>
    </location>
</feature>
<dbReference type="EMBL" id="JBHTCR010000001">
    <property type="protein sequence ID" value="MFC7345431.1"/>
    <property type="molecule type" value="Genomic_DNA"/>
</dbReference>
<dbReference type="InterPro" id="IPR029063">
    <property type="entry name" value="SAM-dependent_MTases_sf"/>
</dbReference>
<organism evidence="3 4">
    <name type="scientific">Chryseobacterium zhengzhouense</name>
    <dbReference type="NCBI Taxonomy" id="1636086"/>
    <lineage>
        <taxon>Bacteria</taxon>
        <taxon>Pseudomonadati</taxon>
        <taxon>Bacteroidota</taxon>
        <taxon>Flavobacteriia</taxon>
        <taxon>Flavobacteriales</taxon>
        <taxon>Weeksellaceae</taxon>
        <taxon>Chryseobacterium group</taxon>
        <taxon>Chryseobacterium</taxon>
    </lineage>
</organism>
<keyword evidence="4" id="KW-1185">Reference proteome</keyword>
<evidence type="ECO:0000259" key="2">
    <source>
        <dbReference type="Pfam" id="PF08241"/>
    </source>
</evidence>
<protein>
    <submittedName>
        <fullName evidence="3">Class I SAM-dependent methyltransferase</fullName>
        <ecNumber evidence="3">2.1.1.-</ecNumber>
    </submittedName>
</protein>
<evidence type="ECO:0000313" key="3">
    <source>
        <dbReference type="EMBL" id="MFC7345431.1"/>
    </source>
</evidence>
<keyword evidence="1 3" id="KW-0808">Transferase</keyword>
<dbReference type="RefSeq" id="WP_378172445.1">
    <property type="nucleotide sequence ID" value="NZ_JBHTCR010000001.1"/>
</dbReference>
<evidence type="ECO:0000256" key="1">
    <source>
        <dbReference type="ARBA" id="ARBA00022679"/>
    </source>
</evidence>
<gene>
    <name evidence="3" type="ORF">ACFQO9_01715</name>
</gene>
<dbReference type="CDD" id="cd02440">
    <property type="entry name" value="AdoMet_MTases"/>
    <property type="match status" value="1"/>
</dbReference>
<reference evidence="4" key="1">
    <citation type="journal article" date="2019" name="Int. J. Syst. Evol. Microbiol.">
        <title>The Global Catalogue of Microorganisms (GCM) 10K type strain sequencing project: providing services to taxonomists for standard genome sequencing and annotation.</title>
        <authorList>
            <consortium name="The Broad Institute Genomics Platform"/>
            <consortium name="The Broad Institute Genome Sequencing Center for Infectious Disease"/>
            <person name="Wu L."/>
            <person name="Ma J."/>
        </authorList>
    </citation>
    <scope>NUCLEOTIDE SEQUENCE [LARGE SCALE GENOMIC DNA]</scope>
    <source>
        <strain evidence="4">CCUG 54781</strain>
    </source>
</reference>
<dbReference type="Proteomes" id="UP001596550">
    <property type="component" value="Unassembled WGS sequence"/>
</dbReference>
<dbReference type="InterPro" id="IPR013216">
    <property type="entry name" value="Methyltransf_11"/>
</dbReference>
<dbReference type="GO" id="GO:0008168">
    <property type="term" value="F:methyltransferase activity"/>
    <property type="evidence" value="ECO:0007669"/>
    <property type="project" value="UniProtKB-KW"/>
</dbReference>
<dbReference type="InterPro" id="IPR050447">
    <property type="entry name" value="Erg6_SMT_methyltransf"/>
</dbReference>
<evidence type="ECO:0000313" key="4">
    <source>
        <dbReference type="Proteomes" id="UP001596550"/>
    </source>
</evidence>
<dbReference type="Pfam" id="PF08241">
    <property type="entry name" value="Methyltransf_11"/>
    <property type="match status" value="1"/>
</dbReference>
<accession>A0ABW2LV47</accession>
<comment type="caution">
    <text evidence="3">The sequence shown here is derived from an EMBL/GenBank/DDBJ whole genome shotgun (WGS) entry which is preliminary data.</text>
</comment>
<sequence length="188" mass="20364">MFDMYRMFVKPEGKWGQRGASMMVSLGDTMAIQALEHLGLTPSDSAIEIGFGPGIGLQVLANALPEGTVTGIDPSDLMHKLAAERNVKAIGSGRMALFKGTASNLPFDDNSFNGALAMDNMHFWDHPLNALKEVYRVLVPGAKLICSFTPFSGGGRRGWPELFANAGFIDFKISEHKKGFFIIGTVPK</sequence>
<dbReference type="GO" id="GO:0032259">
    <property type="term" value="P:methylation"/>
    <property type="evidence" value="ECO:0007669"/>
    <property type="project" value="UniProtKB-KW"/>
</dbReference>
<dbReference type="PANTHER" id="PTHR44068">
    <property type="entry name" value="ZGC:194242"/>
    <property type="match status" value="1"/>
</dbReference>
<proteinExistence type="predicted"/>
<dbReference type="SUPFAM" id="SSF53335">
    <property type="entry name" value="S-adenosyl-L-methionine-dependent methyltransferases"/>
    <property type="match status" value="1"/>
</dbReference>
<keyword evidence="3" id="KW-0489">Methyltransferase</keyword>
<name>A0ABW2LV47_9FLAO</name>